<dbReference type="SUPFAM" id="SSF51703">
    <property type="entry name" value="Cobalamin (vitamin B12)-dependent enzymes"/>
    <property type="match status" value="1"/>
</dbReference>
<dbReference type="Pfam" id="PF01642">
    <property type="entry name" value="MM_CoA_mutase"/>
    <property type="match status" value="1"/>
</dbReference>
<keyword evidence="3" id="KW-1185">Reference proteome</keyword>
<dbReference type="InterPro" id="IPR016176">
    <property type="entry name" value="Cbl-dep_enz_cat"/>
</dbReference>
<feature type="domain" description="Methylmalonyl-CoA mutase alpha/beta chain catalytic" evidence="1">
    <location>
        <begin position="144"/>
        <end position="416"/>
    </location>
</feature>
<name>A0ABW5LTQ9_9FLAO</name>
<gene>
    <name evidence="2" type="ORF">ACFSRZ_12120</name>
</gene>
<accession>A0ABW5LTQ9</accession>
<dbReference type="Proteomes" id="UP001597508">
    <property type="component" value="Unassembled WGS sequence"/>
</dbReference>
<evidence type="ECO:0000313" key="2">
    <source>
        <dbReference type="EMBL" id="MFD2568125.1"/>
    </source>
</evidence>
<dbReference type="InterPro" id="IPR006099">
    <property type="entry name" value="MeMalonylCoA_mutase_a/b_cat"/>
</dbReference>
<proteinExistence type="predicted"/>
<reference evidence="3" key="1">
    <citation type="journal article" date="2019" name="Int. J. Syst. Evol. Microbiol.">
        <title>The Global Catalogue of Microorganisms (GCM) 10K type strain sequencing project: providing services to taxonomists for standard genome sequencing and annotation.</title>
        <authorList>
            <consortium name="The Broad Institute Genomics Platform"/>
            <consortium name="The Broad Institute Genome Sequencing Center for Infectious Disease"/>
            <person name="Wu L."/>
            <person name="Ma J."/>
        </authorList>
    </citation>
    <scope>NUCLEOTIDE SEQUENCE [LARGE SCALE GENOMIC DNA]</scope>
    <source>
        <strain evidence="3">KCTC 52127</strain>
    </source>
</reference>
<dbReference type="EMBL" id="JBHULH010000008">
    <property type="protein sequence ID" value="MFD2568125.1"/>
    <property type="molecule type" value="Genomic_DNA"/>
</dbReference>
<dbReference type="CDD" id="cd03677">
    <property type="entry name" value="MM_CoA_mutase_beta"/>
    <property type="match status" value="1"/>
</dbReference>
<dbReference type="PANTHER" id="PTHR48101:SF1">
    <property type="entry name" value="METHYLMALONYL-COA MUTASE, LARGE SUBUNIT"/>
    <property type="match status" value="1"/>
</dbReference>
<protein>
    <submittedName>
        <fullName evidence="2">Methylmalonyl-CoA mutase subunit beta</fullName>
    </submittedName>
</protein>
<sequence>MSTFLFDGFETLSPSAWKQKIQVDLKGADYNETLLWKSNEGIVVKPFYSLEDRNNAAIDLPERGFRICQSIFVDDIGISNKLAIDALKRGANAIQFTATSSFDHQNLLKGIDLSETTLYFHLQFLDPAFVKLLDQYCKNADVYYQIDPIGHLARTGNWYTNLTADINHTKEIVEHIDCSLHVNTSIYQNAGANTVQELAYALAHTNEYIEIFGKSIIEKMHYSFSVGSNYFFSIAKLRAFRILHRSLAERHGVKSAKAHIFTQPSLRNKTIYDYNVNMLRTTSECMSAILGGSDTISNVSYDSLYHKSNEFGERISRNQLLILQKEAYLQEAQNIANGTYYIENITKQFAEKALEVFKQIEKGGGFLKQLKNGSIQKKVQESAKREQEQFNKQEIALLGTNKLPNKEDRMKDNLEIYPFLKQNNSKTLIPPIPPIRLSEQYEKHRLETEYYDREQ</sequence>
<dbReference type="PANTHER" id="PTHR48101">
    <property type="entry name" value="METHYLMALONYL-COA MUTASE, MITOCHONDRIAL-RELATED"/>
    <property type="match status" value="1"/>
</dbReference>
<evidence type="ECO:0000313" key="3">
    <source>
        <dbReference type="Proteomes" id="UP001597508"/>
    </source>
</evidence>
<evidence type="ECO:0000259" key="1">
    <source>
        <dbReference type="Pfam" id="PF01642"/>
    </source>
</evidence>
<dbReference type="Gene3D" id="3.20.20.240">
    <property type="entry name" value="Methylmalonyl-CoA mutase"/>
    <property type="match status" value="1"/>
</dbReference>
<comment type="caution">
    <text evidence="2">The sequence shown here is derived from an EMBL/GenBank/DDBJ whole genome shotgun (WGS) entry which is preliminary data.</text>
</comment>
<organism evidence="2 3">
    <name type="scientific">Pseudotenacibaculum haliotis</name>
    <dbReference type="NCBI Taxonomy" id="1862138"/>
    <lineage>
        <taxon>Bacteria</taxon>
        <taxon>Pseudomonadati</taxon>
        <taxon>Bacteroidota</taxon>
        <taxon>Flavobacteriia</taxon>
        <taxon>Flavobacteriales</taxon>
        <taxon>Flavobacteriaceae</taxon>
        <taxon>Pseudotenacibaculum</taxon>
    </lineage>
</organism>
<dbReference type="RefSeq" id="WP_379666833.1">
    <property type="nucleotide sequence ID" value="NZ_JBHULH010000008.1"/>
</dbReference>